<dbReference type="VEuPathDB" id="AmoebaDB:EDI_049980"/>
<evidence type="ECO:0000256" key="6">
    <source>
        <dbReference type="ARBA" id="ARBA00022741"/>
    </source>
</evidence>
<evidence type="ECO:0000313" key="14">
    <source>
        <dbReference type="Proteomes" id="UP000008076"/>
    </source>
</evidence>
<dbReference type="SUPFAM" id="SSF52540">
    <property type="entry name" value="P-loop containing nucleoside triphosphate hydrolases"/>
    <property type="match status" value="1"/>
</dbReference>
<name>B0EK12_ENTDS</name>
<dbReference type="GO" id="GO:0004797">
    <property type="term" value="F:thymidine kinase activity"/>
    <property type="evidence" value="ECO:0007669"/>
    <property type="project" value="UniProtKB-EC"/>
</dbReference>
<dbReference type="GO" id="GO:0071897">
    <property type="term" value="P:DNA biosynthetic process"/>
    <property type="evidence" value="ECO:0007669"/>
    <property type="project" value="UniProtKB-KW"/>
</dbReference>
<dbReference type="GO" id="GO:0046104">
    <property type="term" value="P:thymidine metabolic process"/>
    <property type="evidence" value="ECO:0007669"/>
    <property type="project" value="TreeGrafter"/>
</dbReference>
<comment type="catalytic activity">
    <reaction evidence="10 11">
        <text>thymidine + ATP = dTMP + ADP + H(+)</text>
        <dbReference type="Rhea" id="RHEA:19129"/>
        <dbReference type="ChEBI" id="CHEBI:15378"/>
        <dbReference type="ChEBI" id="CHEBI:17748"/>
        <dbReference type="ChEBI" id="CHEBI:30616"/>
        <dbReference type="ChEBI" id="CHEBI:63528"/>
        <dbReference type="ChEBI" id="CHEBI:456216"/>
        <dbReference type="EC" id="2.7.1.21"/>
    </reaction>
</comment>
<keyword evidence="3 11" id="KW-0237">DNA synthesis</keyword>
<evidence type="ECO:0000313" key="13">
    <source>
        <dbReference type="EMBL" id="EDR25139.1"/>
    </source>
</evidence>
<keyword evidence="8" id="KW-0862">Zinc</keyword>
<dbReference type="OMA" id="EAYEPRC"/>
<dbReference type="GO" id="GO:0005524">
    <property type="term" value="F:ATP binding"/>
    <property type="evidence" value="ECO:0007669"/>
    <property type="project" value="UniProtKB-KW"/>
</dbReference>
<dbReference type="GO" id="GO:0042802">
    <property type="term" value="F:identical protein binding"/>
    <property type="evidence" value="ECO:0007669"/>
    <property type="project" value="UniProtKB-ARBA"/>
</dbReference>
<dbReference type="eggNOG" id="KOG3125">
    <property type="taxonomic scope" value="Eukaryota"/>
</dbReference>
<dbReference type="GO" id="GO:0046872">
    <property type="term" value="F:metal ion binding"/>
    <property type="evidence" value="ECO:0007669"/>
    <property type="project" value="UniProtKB-KW"/>
</dbReference>
<proteinExistence type="inferred from homology"/>
<dbReference type="PROSITE" id="PS00603">
    <property type="entry name" value="TK_CELLULAR_TYPE"/>
    <property type="match status" value="1"/>
</dbReference>
<evidence type="ECO:0000256" key="5">
    <source>
        <dbReference type="ARBA" id="ARBA00022723"/>
    </source>
</evidence>
<dbReference type="Gene3D" id="3.30.60.20">
    <property type="match status" value="1"/>
</dbReference>
<dbReference type="InterPro" id="IPR001267">
    <property type="entry name" value="Thymidine_kinase"/>
</dbReference>
<dbReference type="PANTHER" id="PTHR11441:SF0">
    <property type="entry name" value="THYMIDINE KINASE, CYTOSOLIC"/>
    <property type="match status" value="1"/>
</dbReference>
<dbReference type="FunFam" id="3.40.50.300:FF:001270">
    <property type="entry name" value="Thymidine kinase"/>
    <property type="match status" value="1"/>
</dbReference>
<dbReference type="InterPro" id="IPR020633">
    <property type="entry name" value="Thymidine_kinase_CS"/>
</dbReference>
<dbReference type="InterPro" id="IPR027417">
    <property type="entry name" value="P-loop_NTPase"/>
</dbReference>
<evidence type="ECO:0000256" key="7">
    <source>
        <dbReference type="ARBA" id="ARBA00022777"/>
    </source>
</evidence>
<accession>B0EK12</accession>
<dbReference type="Proteomes" id="UP000008076">
    <property type="component" value="Unassembled WGS sequence"/>
</dbReference>
<evidence type="ECO:0000256" key="4">
    <source>
        <dbReference type="ARBA" id="ARBA00022679"/>
    </source>
</evidence>
<gene>
    <name evidence="13" type="ORF">EDI_049980</name>
</gene>
<comment type="similarity">
    <text evidence="1 12">Belongs to the thymidine kinase family.</text>
</comment>
<dbReference type="GeneID" id="5883620"/>
<keyword evidence="5" id="KW-0479">Metal-binding</keyword>
<dbReference type="SUPFAM" id="SSF57716">
    <property type="entry name" value="Glucocorticoid receptor-like (DNA-binding domain)"/>
    <property type="match status" value="1"/>
</dbReference>
<keyword evidence="7 11" id="KW-0418">Kinase</keyword>
<evidence type="ECO:0000256" key="2">
    <source>
        <dbReference type="ARBA" id="ARBA00012118"/>
    </source>
</evidence>
<evidence type="ECO:0000256" key="1">
    <source>
        <dbReference type="ARBA" id="ARBA00007587"/>
    </source>
</evidence>
<evidence type="ECO:0000256" key="3">
    <source>
        <dbReference type="ARBA" id="ARBA00022634"/>
    </source>
</evidence>
<sequence>MNESTSVSTAPVTPQNELEKTYDGSIQLIIGPMFSGKTTELIRLIRRFKYSKKTTVVIKYSKDTRYGSEDETMSHDKESWKAIPAMRLMPLLETALGYEVIGIDEGQFFPDLIEFSETCASYGRSVIIAALDGTFQRKPFGQITNLIPLCENVKKLSAICVNCGKKAAFSLRISTEESIEVIGGADKYCAVCRKCFFKDAAMLKTQKSADFASQMNKQEESRKKNNSFF</sequence>
<keyword evidence="4 11" id="KW-0808">Transferase</keyword>
<dbReference type="KEGG" id="edi:EDI_049980"/>
<keyword evidence="6 11" id="KW-0547">Nucleotide-binding</keyword>
<dbReference type="AlphaFoldDB" id="B0EK12"/>
<dbReference type="RefSeq" id="XP_001738537.1">
    <property type="nucleotide sequence ID" value="XM_001738485.1"/>
</dbReference>
<evidence type="ECO:0000256" key="10">
    <source>
        <dbReference type="ARBA" id="ARBA00048254"/>
    </source>
</evidence>
<dbReference type="EMBL" id="DS549650">
    <property type="protein sequence ID" value="EDR25139.1"/>
    <property type="molecule type" value="Genomic_DNA"/>
</dbReference>
<keyword evidence="9 11" id="KW-0067">ATP-binding</keyword>
<dbReference type="PANTHER" id="PTHR11441">
    <property type="entry name" value="THYMIDINE KINASE"/>
    <property type="match status" value="1"/>
</dbReference>
<reference evidence="14" key="1">
    <citation type="submission" date="2007-12" db="EMBL/GenBank/DDBJ databases">
        <title>Annotation of Entamoeba dispar SAW760.</title>
        <authorList>
            <person name="Lorenzi H."/>
            <person name="Inman J."/>
            <person name="Schobel S."/>
            <person name="Amedeo P."/>
            <person name="Caler E."/>
        </authorList>
    </citation>
    <scope>NUCLEOTIDE SEQUENCE [LARGE SCALE GENOMIC DNA]</scope>
    <source>
        <strain evidence="14">ATCC PRA-260 / SAW760</strain>
    </source>
</reference>
<evidence type="ECO:0000256" key="11">
    <source>
        <dbReference type="RuleBase" id="RU000544"/>
    </source>
</evidence>
<dbReference type="Gene3D" id="3.40.50.300">
    <property type="entry name" value="P-loop containing nucleotide triphosphate hydrolases"/>
    <property type="match status" value="1"/>
</dbReference>
<dbReference type="OrthoDB" id="439028at2759"/>
<dbReference type="Pfam" id="PF00265">
    <property type="entry name" value="TK"/>
    <property type="match status" value="1"/>
</dbReference>
<dbReference type="EC" id="2.7.1.21" evidence="2 11"/>
<evidence type="ECO:0000256" key="8">
    <source>
        <dbReference type="ARBA" id="ARBA00022833"/>
    </source>
</evidence>
<keyword evidence="14" id="KW-1185">Reference proteome</keyword>
<organism evidence="14">
    <name type="scientific">Entamoeba dispar (strain ATCC PRA-260 / SAW760)</name>
    <dbReference type="NCBI Taxonomy" id="370354"/>
    <lineage>
        <taxon>Eukaryota</taxon>
        <taxon>Amoebozoa</taxon>
        <taxon>Evosea</taxon>
        <taxon>Archamoebae</taxon>
        <taxon>Mastigamoebida</taxon>
        <taxon>Entamoebidae</taxon>
        <taxon>Entamoeba</taxon>
    </lineage>
</organism>
<dbReference type="FunFam" id="3.30.60.20:FF:000051">
    <property type="entry name" value="Thymidine kinase"/>
    <property type="match status" value="1"/>
</dbReference>
<protein>
    <recommendedName>
        <fullName evidence="2 11">Thymidine kinase</fullName>
        <ecNumber evidence="2 11">2.7.1.21</ecNumber>
    </recommendedName>
</protein>
<evidence type="ECO:0000256" key="12">
    <source>
        <dbReference type="RuleBase" id="RU004165"/>
    </source>
</evidence>
<evidence type="ECO:0000256" key="9">
    <source>
        <dbReference type="ARBA" id="ARBA00022840"/>
    </source>
</evidence>